<evidence type="ECO:0000256" key="4">
    <source>
        <dbReference type="ARBA" id="ARBA00023136"/>
    </source>
</evidence>
<dbReference type="Pfam" id="PF13426">
    <property type="entry name" value="PAS_9"/>
    <property type="match status" value="1"/>
</dbReference>
<dbReference type="InterPro" id="IPR003660">
    <property type="entry name" value="HAMP_dom"/>
</dbReference>
<feature type="domain" description="PAS" evidence="7">
    <location>
        <begin position="294"/>
        <end position="343"/>
    </location>
</feature>
<evidence type="ECO:0000313" key="13">
    <source>
        <dbReference type="Proteomes" id="UP000197535"/>
    </source>
</evidence>
<evidence type="ECO:0000313" key="12">
    <source>
        <dbReference type="EMBL" id="OWW20711.1"/>
    </source>
</evidence>
<dbReference type="SMART" id="SM00086">
    <property type="entry name" value="PAC"/>
    <property type="match status" value="1"/>
</dbReference>
<keyword evidence="13" id="KW-1185">Reference proteome</keyword>
<dbReference type="InterPro" id="IPR052155">
    <property type="entry name" value="Biofilm_reg_signaling"/>
</dbReference>
<evidence type="ECO:0000259" key="7">
    <source>
        <dbReference type="PROSITE" id="PS50112"/>
    </source>
</evidence>
<keyword evidence="3 6" id="KW-1133">Transmembrane helix</keyword>
<sequence length="1009" mass="110988">MADDLAPHLPDSKAGAELPGSTISRKIAIVFSVILVFAVANLMVVRVMLDNVNGVAETVSVAGKLRMLSQKIAFEASKAMQLPGAGKAGVQAAMNDFDTALKALAGGGEAFGYRIEMLSQPHLARLDAIRADWRLYRSEVEAVLQGHASEGSTLRITDGAARVLADAESLVGSLTEAASREQERALMKMHALLLLDALVLAAVFVLVRKRIVQPLRELAERSDDLASGNYHVSVDCNSNDEIGMLAGRFNDSARRIGELINRIDQERLSLQQAESMFRGFAENSVVGVYIAQHGRFRFVNPKMAQIFGYTPEEMTAAVAVYDLVVDSDRGIVEENVQRRLRGEINEVHYERRARRKDGTLFDVEVFGSTMQIDGENATIGIMLDISERKRLDLALRALSASNQALVRATDETALLTEICQIFRDISGFPFAWVGFAEDGAERKVRPAAMAEVEEGALVATLNHVTWGNEPTARGVTGTAIREGRVAVVHDMQTGAVHAPWREFMVRHRIVSAMSLPLKAGNAILGALTIYSHEANAFGPDEVRVAEELADNLAYGITALRAEAARRKYAQQLEYHAGHDILTGLPNRALLQDRLNQAIAYASRYCYSVWVLFVDLDRFKFVNDSLGHKAGDIVLNSVAARLQAAVRESDTVARLGGDEFVLVLPERLDERLTTTVVQRIMDAVAEPLVVDGHEFFLGCSTGVAVYPTDGDDPETLIKNADIAMYRAKESGRNNFQFYTAAMNERLLERLRIESDLRNALERNEFVLHYQPQIDLETGRTVGMEALIRWQHPSLGMIPPLRFIGLAEETGLIVPIGEWVLRTACAQAAAWQRAGLGPLRVGVNLSARQFAQHDLVNVIAGTLQETGLAPHLLELELTESLVMTDVDRAIGLLGELKALGVQLSLDDFGTGHSSLSYLKRLPIDALKIDQSFVRDITLTPDDAAIVASIISLAHNLRRHVIAEGVETHEQLIYLQNHGCNEMQGYYFSKPVPPDVFERLLRQDTRTPASTN</sequence>
<keyword evidence="2 6" id="KW-0812">Transmembrane</keyword>
<dbReference type="GO" id="GO:0071732">
    <property type="term" value="P:cellular response to nitric oxide"/>
    <property type="evidence" value="ECO:0007669"/>
    <property type="project" value="UniProtKB-ARBA"/>
</dbReference>
<dbReference type="RefSeq" id="WP_088707579.1">
    <property type="nucleotide sequence ID" value="NZ_LSTO01000001.1"/>
</dbReference>
<dbReference type="PANTHER" id="PTHR44757:SF2">
    <property type="entry name" value="BIOFILM ARCHITECTURE MAINTENANCE PROTEIN MBAA"/>
    <property type="match status" value="1"/>
</dbReference>
<evidence type="ECO:0000256" key="6">
    <source>
        <dbReference type="SAM" id="Phobius"/>
    </source>
</evidence>
<dbReference type="PROSITE" id="PS50112">
    <property type="entry name" value="PAS"/>
    <property type="match status" value="1"/>
</dbReference>
<dbReference type="InterPro" id="IPR043128">
    <property type="entry name" value="Rev_trsase/Diguanyl_cyclase"/>
</dbReference>
<dbReference type="CDD" id="cd01949">
    <property type="entry name" value="GGDEF"/>
    <property type="match status" value="1"/>
</dbReference>
<dbReference type="InterPro" id="IPR029095">
    <property type="entry name" value="NarX-like_N"/>
</dbReference>
<dbReference type="Gene3D" id="3.30.70.270">
    <property type="match status" value="1"/>
</dbReference>
<evidence type="ECO:0000256" key="3">
    <source>
        <dbReference type="ARBA" id="ARBA00022989"/>
    </source>
</evidence>
<dbReference type="GO" id="GO:0071111">
    <property type="term" value="F:cyclic-guanylate-specific phosphodiesterase activity"/>
    <property type="evidence" value="ECO:0007669"/>
    <property type="project" value="UniProtKB-EC"/>
</dbReference>
<dbReference type="SUPFAM" id="SSF141868">
    <property type="entry name" value="EAL domain-like"/>
    <property type="match status" value="1"/>
</dbReference>
<evidence type="ECO:0000256" key="1">
    <source>
        <dbReference type="ARBA" id="ARBA00004141"/>
    </source>
</evidence>
<dbReference type="OrthoDB" id="9813903at2"/>
<dbReference type="PROSITE" id="PS50885">
    <property type="entry name" value="HAMP"/>
    <property type="match status" value="1"/>
</dbReference>
<dbReference type="Pfam" id="PF00990">
    <property type="entry name" value="GGDEF"/>
    <property type="match status" value="1"/>
</dbReference>
<dbReference type="Gene3D" id="3.30.450.40">
    <property type="match status" value="1"/>
</dbReference>
<dbReference type="EMBL" id="LSTO01000001">
    <property type="protein sequence ID" value="OWW20711.1"/>
    <property type="molecule type" value="Genomic_DNA"/>
</dbReference>
<dbReference type="Pfam" id="PF00563">
    <property type="entry name" value="EAL"/>
    <property type="match status" value="1"/>
</dbReference>
<evidence type="ECO:0000259" key="8">
    <source>
        <dbReference type="PROSITE" id="PS50113"/>
    </source>
</evidence>
<evidence type="ECO:0000259" key="9">
    <source>
        <dbReference type="PROSITE" id="PS50883"/>
    </source>
</evidence>
<dbReference type="Proteomes" id="UP000197535">
    <property type="component" value="Unassembled WGS sequence"/>
</dbReference>
<keyword evidence="4 6" id="KW-0472">Membrane</keyword>
<dbReference type="SUPFAM" id="SSF55785">
    <property type="entry name" value="PYP-like sensor domain (PAS domain)"/>
    <property type="match status" value="1"/>
</dbReference>
<dbReference type="Pfam" id="PF13185">
    <property type="entry name" value="GAF_2"/>
    <property type="match status" value="1"/>
</dbReference>
<dbReference type="InterPro" id="IPR000014">
    <property type="entry name" value="PAS"/>
</dbReference>
<dbReference type="SUPFAM" id="SSF55781">
    <property type="entry name" value="GAF domain-like"/>
    <property type="match status" value="1"/>
</dbReference>
<dbReference type="CDD" id="cd00130">
    <property type="entry name" value="PAS"/>
    <property type="match status" value="1"/>
</dbReference>
<evidence type="ECO:0000256" key="5">
    <source>
        <dbReference type="ARBA" id="ARBA00051114"/>
    </source>
</evidence>
<evidence type="ECO:0000256" key="2">
    <source>
        <dbReference type="ARBA" id="ARBA00022692"/>
    </source>
</evidence>
<dbReference type="InterPro" id="IPR000160">
    <property type="entry name" value="GGDEF_dom"/>
</dbReference>
<dbReference type="SUPFAM" id="SSF55073">
    <property type="entry name" value="Nucleotide cyclase"/>
    <property type="match status" value="1"/>
</dbReference>
<dbReference type="CDD" id="cd06225">
    <property type="entry name" value="HAMP"/>
    <property type="match status" value="1"/>
</dbReference>
<evidence type="ECO:0000259" key="10">
    <source>
        <dbReference type="PROSITE" id="PS50885"/>
    </source>
</evidence>
<dbReference type="Pfam" id="PF13675">
    <property type="entry name" value="PilJ"/>
    <property type="match status" value="1"/>
</dbReference>
<feature type="domain" description="EAL" evidence="9">
    <location>
        <begin position="748"/>
        <end position="1002"/>
    </location>
</feature>
<dbReference type="NCBIfam" id="TIGR00254">
    <property type="entry name" value="GGDEF"/>
    <property type="match status" value="1"/>
</dbReference>
<dbReference type="NCBIfam" id="TIGR00229">
    <property type="entry name" value="sensory_box"/>
    <property type="match status" value="1"/>
</dbReference>
<comment type="subcellular location">
    <subcellularLocation>
        <location evidence="1">Membrane</location>
        <topology evidence="1">Multi-pass membrane protein</topology>
    </subcellularLocation>
</comment>
<dbReference type="GO" id="GO:0007165">
    <property type="term" value="P:signal transduction"/>
    <property type="evidence" value="ECO:0007669"/>
    <property type="project" value="InterPro"/>
</dbReference>
<feature type="domain" description="GGDEF" evidence="11">
    <location>
        <begin position="606"/>
        <end position="739"/>
    </location>
</feature>
<dbReference type="Gene3D" id="6.10.340.10">
    <property type="match status" value="1"/>
</dbReference>
<dbReference type="PANTHER" id="PTHR44757">
    <property type="entry name" value="DIGUANYLATE CYCLASE DGCP"/>
    <property type="match status" value="1"/>
</dbReference>
<feature type="transmembrane region" description="Helical" evidence="6">
    <location>
        <begin position="27"/>
        <end position="49"/>
    </location>
</feature>
<dbReference type="PROSITE" id="PS50883">
    <property type="entry name" value="EAL"/>
    <property type="match status" value="1"/>
</dbReference>
<name>A0A254TDJ3_9BURK</name>
<dbReference type="InterPro" id="IPR003018">
    <property type="entry name" value="GAF"/>
</dbReference>
<protein>
    <recommendedName>
        <fullName evidence="14">Diguanylate cyclase</fullName>
    </recommendedName>
</protein>
<organism evidence="12 13">
    <name type="scientific">Noviherbaspirillum denitrificans</name>
    <dbReference type="NCBI Taxonomy" id="1968433"/>
    <lineage>
        <taxon>Bacteria</taxon>
        <taxon>Pseudomonadati</taxon>
        <taxon>Pseudomonadota</taxon>
        <taxon>Betaproteobacteria</taxon>
        <taxon>Burkholderiales</taxon>
        <taxon>Oxalobacteraceae</taxon>
        <taxon>Noviherbaspirillum</taxon>
    </lineage>
</organism>
<dbReference type="CDD" id="cd01948">
    <property type="entry name" value="EAL"/>
    <property type="match status" value="1"/>
</dbReference>
<dbReference type="InterPro" id="IPR000700">
    <property type="entry name" value="PAS-assoc_C"/>
</dbReference>
<gene>
    <name evidence="12" type="ORF">AYR66_15675</name>
</gene>
<dbReference type="InterPro" id="IPR001633">
    <property type="entry name" value="EAL_dom"/>
</dbReference>
<dbReference type="PROSITE" id="PS50113">
    <property type="entry name" value="PAC"/>
    <property type="match status" value="1"/>
</dbReference>
<proteinExistence type="predicted"/>
<dbReference type="InterPro" id="IPR029016">
    <property type="entry name" value="GAF-like_dom_sf"/>
</dbReference>
<dbReference type="Pfam" id="PF00672">
    <property type="entry name" value="HAMP"/>
    <property type="match status" value="1"/>
</dbReference>
<dbReference type="InterPro" id="IPR035965">
    <property type="entry name" value="PAS-like_dom_sf"/>
</dbReference>
<dbReference type="SMART" id="SM00091">
    <property type="entry name" value="PAS"/>
    <property type="match status" value="1"/>
</dbReference>
<evidence type="ECO:0008006" key="14">
    <source>
        <dbReference type="Google" id="ProtNLM"/>
    </source>
</evidence>
<dbReference type="FunFam" id="3.20.20.450:FF:000001">
    <property type="entry name" value="Cyclic di-GMP phosphodiesterase yahA"/>
    <property type="match status" value="1"/>
</dbReference>
<feature type="transmembrane region" description="Helical" evidence="6">
    <location>
        <begin position="189"/>
        <end position="207"/>
    </location>
</feature>
<comment type="catalytic activity">
    <reaction evidence="5">
        <text>3',3'-c-di-GMP + H2O = 5'-phosphoguanylyl(3'-&gt;5')guanosine + H(+)</text>
        <dbReference type="Rhea" id="RHEA:24902"/>
        <dbReference type="ChEBI" id="CHEBI:15377"/>
        <dbReference type="ChEBI" id="CHEBI:15378"/>
        <dbReference type="ChEBI" id="CHEBI:58754"/>
        <dbReference type="ChEBI" id="CHEBI:58805"/>
        <dbReference type="EC" id="3.1.4.52"/>
    </reaction>
    <physiologicalReaction direction="left-to-right" evidence="5">
        <dbReference type="Rhea" id="RHEA:24903"/>
    </physiologicalReaction>
</comment>
<feature type="domain" description="PAC" evidence="8">
    <location>
        <begin position="347"/>
        <end position="397"/>
    </location>
</feature>
<dbReference type="SMART" id="SM00052">
    <property type="entry name" value="EAL"/>
    <property type="match status" value="1"/>
</dbReference>
<reference evidence="12 13" key="1">
    <citation type="submission" date="2016-02" db="EMBL/GenBank/DDBJ databases">
        <authorList>
            <person name="Wen L."/>
            <person name="He K."/>
            <person name="Yang H."/>
        </authorList>
    </citation>
    <scope>NUCLEOTIDE SEQUENCE [LARGE SCALE GENOMIC DNA]</scope>
    <source>
        <strain evidence="12 13">TSA40</strain>
    </source>
</reference>
<dbReference type="GO" id="GO:0016020">
    <property type="term" value="C:membrane"/>
    <property type="evidence" value="ECO:0007669"/>
    <property type="project" value="UniProtKB-SubCell"/>
</dbReference>
<dbReference type="SMART" id="SM00267">
    <property type="entry name" value="GGDEF"/>
    <property type="match status" value="1"/>
</dbReference>
<comment type="caution">
    <text evidence="12">The sequence shown here is derived from an EMBL/GenBank/DDBJ whole genome shotgun (WGS) entry which is preliminary data.</text>
</comment>
<evidence type="ECO:0000259" key="11">
    <source>
        <dbReference type="PROSITE" id="PS50887"/>
    </source>
</evidence>
<dbReference type="InterPro" id="IPR001610">
    <property type="entry name" value="PAC"/>
</dbReference>
<dbReference type="Gene3D" id="3.30.450.20">
    <property type="entry name" value="PAS domain"/>
    <property type="match status" value="1"/>
</dbReference>
<dbReference type="SMART" id="SM00304">
    <property type="entry name" value="HAMP"/>
    <property type="match status" value="1"/>
</dbReference>
<dbReference type="FunFam" id="3.30.70.270:FF:000001">
    <property type="entry name" value="Diguanylate cyclase domain protein"/>
    <property type="match status" value="1"/>
</dbReference>
<feature type="domain" description="HAMP" evidence="10">
    <location>
        <begin position="209"/>
        <end position="261"/>
    </location>
</feature>
<dbReference type="InterPro" id="IPR029787">
    <property type="entry name" value="Nucleotide_cyclase"/>
</dbReference>
<dbReference type="PROSITE" id="PS50887">
    <property type="entry name" value="GGDEF"/>
    <property type="match status" value="1"/>
</dbReference>
<dbReference type="SMART" id="SM00065">
    <property type="entry name" value="GAF"/>
    <property type="match status" value="1"/>
</dbReference>
<dbReference type="AlphaFoldDB" id="A0A254TDJ3"/>
<accession>A0A254TDJ3</accession>
<dbReference type="Gene3D" id="3.20.20.450">
    <property type="entry name" value="EAL domain"/>
    <property type="match status" value="1"/>
</dbReference>
<dbReference type="InterPro" id="IPR035919">
    <property type="entry name" value="EAL_sf"/>
</dbReference>
<dbReference type="SUPFAM" id="SSF158472">
    <property type="entry name" value="HAMP domain-like"/>
    <property type="match status" value="1"/>
</dbReference>